<reference evidence="6 7" key="1">
    <citation type="submission" date="2024-06" db="EMBL/GenBank/DDBJ databases">
        <authorList>
            <person name="Pan Q."/>
            <person name="Wen M."/>
            <person name="Jouanno E."/>
            <person name="Zahm M."/>
            <person name="Klopp C."/>
            <person name="Cabau C."/>
            <person name="Louis A."/>
            <person name="Berthelot C."/>
            <person name="Parey E."/>
            <person name="Roest Crollius H."/>
            <person name="Montfort J."/>
            <person name="Robinson-Rechavi M."/>
            <person name="Bouchez O."/>
            <person name="Lampietro C."/>
            <person name="Lopez Roques C."/>
            <person name="Donnadieu C."/>
            <person name="Postlethwait J."/>
            <person name="Bobe J."/>
            <person name="Verreycken H."/>
            <person name="Guiguen Y."/>
        </authorList>
    </citation>
    <scope>NUCLEOTIDE SEQUENCE [LARGE SCALE GENOMIC DNA]</scope>
    <source>
        <strain evidence="6">Up_M1</strain>
        <tissue evidence="6">Testis</tissue>
    </source>
</reference>
<accession>A0ABD0WLV7</accession>
<comment type="similarity">
    <text evidence="2">Belongs to the FAM83 family.</text>
</comment>
<evidence type="ECO:0000256" key="4">
    <source>
        <dbReference type="SAM" id="MobiDB-lite"/>
    </source>
</evidence>
<dbReference type="Pfam" id="PF07894">
    <property type="entry name" value="SACK1"/>
    <property type="match status" value="1"/>
</dbReference>
<dbReference type="PANTHER" id="PTHR16181:SF29">
    <property type="entry name" value="PROTEIN FAM83A-RELATED"/>
    <property type="match status" value="1"/>
</dbReference>
<feature type="region of interest" description="Disordered" evidence="4">
    <location>
        <begin position="739"/>
        <end position="791"/>
    </location>
</feature>
<feature type="compositionally biased region" description="Polar residues" evidence="4">
    <location>
        <begin position="875"/>
        <end position="885"/>
    </location>
</feature>
<evidence type="ECO:0000256" key="3">
    <source>
        <dbReference type="ARBA" id="ARBA00022490"/>
    </source>
</evidence>
<evidence type="ECO:0000259" key="5">
    <source>
        <dbReference type="Pfam" id="PF07894"/>
    </source>
</evidence>
<feature type="compositionally biased region" description="Polar residues" evidence="4">
    <location>
        <begin position="895"/>
        <end position="913"/>
    </location>
</feature>
<keyword evidence="3" id="KW-0963">Cytoplasm</keyword>
<feature type="domain" description="Scaffolding anchor of CK1" evidence="5">
    <location>
        <begin position="16"/>
        <end position="285"/>
    </location>
</feature>
<evidence type="ECO:0000313" key="6">
    <source>
        <dbReference type="EMBL" id="KAL0964657.1"/>
    </source>
</evidence>
<evidence type="ECO:0000256" key="2">
    <source>
        <dbReference type="ARBA" id="ARBA00006937"/>
    </source>
</evidence>
<dbReference type="PANTHER" id="PTHR16181">
    <property type="entry name" value="PROTEIN FAM83A-RELATED"/>
    <property type="match status" value="1"/>
</dbReference>
<feature type="compositionally biased region" description="Low complexity" evidence="4">
    <location>
        <begin position="743"/>
        <end position="758"/>
    </location>
</feature>
<feature type="compositionally biased region" description="Polar residues" evidence="4">
    <location>
        <begin position="819"/>
        <end position="828"/>
    </location>
</feature>
<dbReference type="InterPro" id="IPR012461">
    <property type="entry name" value="SACK1"/>
</dbReference>
<sequence>MDSQRLSMLSSLKDEIKPEDYIQPHYKEAYRLAIDSLLKDGRDGYQKFLQTERIGSFLSEDEIQFITTNASQPNNHTDDIDGPEPETVASHSSSGTYWPANSDIDTPDLELGWPEVMHDSLQTKIDILFHPPRLNSPTIKEVIRKQIQDARQLIAIAMDIFTDADIFKETVEASLRGIPVYVLLDEFNLQSFLSMAENQDIQIQKLRNMRVRTVKGQEYLSCSGAKFYGSMEQKFILVDCKTVVYGSYSFMWSYEKINLSMVQLIKGQLVETYDEEFRTLFARSSVPAVLAHPEGVLLERNGRPAVPKYPSQWSQGFERKDQLRHTLNTVYRKACERQVPVGDEDRHYEEVFEHRPMVNYGVSVKNRIQQFQSAESMNYLKRHSYAGERQDNAYVPPKTRYGASNWNVAGDRGYQYAAGRNAYYNAMDDHSQGAQMYRGQVNRQTYHANDKHVISMQQNMPTLERTAKSFLRTYRIESYLNNPDVPFGDSYDYLDQYEAQENKANSYIPPRLRSSLVFKSTIPEQPETNTSSSSMRQVDPSMRPNNGTYYSSMQWNQSPSMENRMIQDEFLVKRRSLILDDARNNIGCGPVRDTHQSVYASLGRAKGGQALQNPELQQDSWHKRHSVADPKSNDNMYGEAYSRRHADGVATRMGGQSAGYSSNFNEDQRSISQYDVKNVRDVKIPPVSNWQEPPSRTVSAAAIDVTSKEMSFQPTSTAMGSPRFKTSTKKIRSFLNMSEKKLGSSSSQKKSPKRGSSSDTLVDEEEENTPDREIKVAPKSSTKNSTTSTSWVKIDKKHLADDVGKSSAPRFSTEELHQNLPTRSTSVRTEGKDTTGGERSEKAGLSSGNWRSNRGGDSRLYSRFEPFCSFEKKQTNSPQSPTSPAATHAPERSKSLISAKNRTPNDHLNQNTHSQHENKLGKFIQRVGNFIHKNK</sequence>
<evidence type="ECO:0000256" key="1">
    <source>
        <dbReference type="ARBA" id="ARBA00004496"/>
    </source>
</evidence>
<feature type="compositionally biased region" description="Polar residues" evidence="4">
    <location>
        <begin position="523"/>
        <end position="536"/>
    </location>
</feature>
<proteinExistence type="inferred from homology"/>
<name>A0ABD0WLV7_UMBPY</name>
<feature type="compositionally biased region" description="Basic and acidic residues" evidence="4">
    <location>
        <begin position="829"/>
        <end position="842"/>
    </location>
</feature>
<feature type="region of interest" description="Disordered" evidence="4">
    <location>
        <begin position="523"/>
        <end position="545"/>
    </location>
</feature>
<comment type="caution">
    <text evidence="6">The sequence shown here is derived from an EMBL/GenBank/DDBJ whole genome shotgun (WGS) entry which is preliminary data.</text>
</comment>
<dbReference type="Gene3D" id="3.30.870.10">
    <property type="entry name" value="Endonuclease Chain A"/>
    <property type="match status" value="1"/>
</dbReference>
<dbReference type="EMBL" id="JAGEUA010000010">
    <property type="protein sequence ID" value="KAL0964657.1"/>
    <property type="molecule type" value="Genomic_DNA"/>
</dbReference>
<dbReference type="AlphaFoldDB" id="A0ABD0WLV7"/>
<dbReference type="FunFam" id="3.30.870.10:FF:000004">
    <property type="entry name" value="protein FAM83H isoform X2"/>
    <property type="match status" value="1"/>
</dbReference>
<comment type="subcellular location">
    <subcellularLocation>
        <location evidence="1">Cytoplasm</location>
    </subcellularLocation>
</comment>
<dbReference type="GO" id="GO:0005737">
    <property type="term" value="C:cytoplasm"/>
    <property type="evidence" value="ECO:0007669"/>
    <property type="project" value="UniProtKB-SubCell"/>
</dbReference>
<dbReference type="Proteomes" id="UP001557470">
    <property type="component" value="Unassembled WGS sequence"/>
</dbReference>
<feature type="region of interest" description="Disordered" evidence="4">
    <location>
        <begin position="68"/>
        <end position="99"/>
    </location>
</feature>
<feature type="region of interest" description="Disordered" evidence="4">
    <location>
        <begin position="870"/>
        <end position="921"/>
    </location>
</feature>
<dbReference type="SUPFAM" id="SSF56024">
    <property type="entry name" value="Phospholipase D/nuclease"/>
    <property type="match status" value="1"/>
</dbReference>
<protein>
    <recommendedName>
        <fullName evidence="5">Scaffolding anchor of CK1 domain-containing protein</fullName>
    </recommendedName>
</protein>
<feature type="region of interest" description="Disordered" evidence="4">
    <location>
        <begin position="803"/>
        <end position="858"/>
    </location>
</feature>
<organism evidence="6 7">
    <name type="scientific">Umbra pygmaea</name>
    <name type="common">Eastern mudminnow</name>
    <dbReference type="NCBI Taxonomy" id="75934"/>
    <lineage>
        <taxon>Eukaryota</taxon>
        <taxon>Metazoa</taxon>
        <taxon>Chordata</taxon>
        <taxon>Craniata</taxon>
        <taxon>Vertebrata</taxon>
        <taxon>Euteleostomi</taxon>
        <taxon>Actinopterygii</taxon>
        <taxon>Neopterygii</taxon>
        <taxon>Teleostei</taxon>
        <taxon>Protacanthopterygii</taxon>
        <taxon>Esociformes</taxon>
        <taxon>Umbridae</taxon>
        <taxon>Umbra</taxon>
    </lineage>
</organism>
<dbReference type="InterPro" id="IPR050944">
    <property type="entry name" value="FAM83"/>
</dbReference>
<feature type="compositionally biased region" description="Low complexity" evidence="4">
    <location>
        <begin position="779"/>
        <end position="790"/>
    </location>
</feature>
<keyword evidence="7" id="KW-1185">Reference proteome</keyword>
<gene>
    <name evidence="6" type="ORF">UPYG_G00327130</name>
</gene>
<evidence type="ECO:0000313" key="7">
    <source>
        <dbReference type="Proteomes" id="UP001557470"/>
    </source>
</evidence>